<name>A0A256FR82_9HYPH</name>
<evidence type="ECO:0000313" key="2">
    <source>
        <dbReference type="Proteomes" id="UP000216345"/>
    </source>
</evidence>
<keyword evidence="2" id="KW-1185">Reference proteome</keyword>
<accession>A0A256FR82</accession>
<dbReference type="AlphaFoldDB" id="A0A256FR82"/>
<sequence>MIGTNGASSGVCYFQMAGKAGQRMAQDIEGVVPKGPLVKLEAGSLIGVLFLESVLQPSSGLASRNEAMP</sequence>
<evidence type="ECO:0000313" key="1">
    <source>
        <dbReference type="EMBL" id="OYR17258.1"/>
    </source>
</evidence>
<organism evidence="1 2">
    <name type="scientific">Brucella rhizosphaerae</name>
    <dbReference type="NCBI Taxonomy" id="571254"/>
    <lineage>
        <taxon>Bacteria</taxon>
        <taxon>Pseudomonadati</taxon>
        <taxon>Pseudomonadota</taxon>
        <taxon>Alphaproteobacteria</taxon>
        <taxon>Hyphomicrobiales</taxon>
        <taxon>Brucellaceae</taxon>
        <taxon>Brucella/Ochrobactrum group</taxon>
        <taxon>Brucella</taxon>
    </lineage>
</organism>
<comment type="caution">
    <text evidence="1">The sequence shown here is derived from an EMBL/GenBank/DDBJ whole genome shotgun (WGS) entry which is preliminary data.</text>
</comment>
<dbReference type="EMBL" id="NNRK01000020">
    <property type="protein sequence ID" value="OYR17258.1"/>
    <property type="molecule type" value="Genomic_DNA"/>
</dbReference>
<dbReference type="Proteomes" id="UP000216345">
    <property type="component" value="Unassembled WGS sequence"/>
</dbReference>
<proteinExistence type="predicted"/>
<protein>
    <submittedName>
        <fullName evidence="1">Uncharacterized protein</fullName>
    </submittedName>
</protein>
<reference evidence="1 2" key="1">
    <citation type="submission" date="2017-07" db="EMBL/GenBank/DDBJ databases">
        <title>Phylogenetic study on the rhizospheric bacterium Ochrobactrum sp. A44.</title>
        <authorList>
            <person name="Krzyzanowska D.M."/>
            <person name="Ossowicki A."/>
            <person name="Rajewska M."/>
            <person name="Maciag T."/>
            <person name="Kaczynski Z."/>
            <person name="Czerwicka M."/>
            <person name="Jafra S."/>
        </authorList>
    </citation>
    <scope>NUCLEOTIDE SEQUENCE [LARGE SCALE GENOMIC DNA]</scope>
    <source>
        <strain evidence="1 2">PR17</strain>
    </source>
</reference>
<gene>
    <name evidence="1" type="ORF">CEV32_4002</name>
</gene>